<dbReference type="SUPFAM" id="SSF56112">
    <property type="entry name" value="Protein kinase-like (PK-like)"/>
    <property type="match status" value="1"/>
</dbReference>
<dbReference type="EMBL" id="BQXY01000001">
    <property type="protein sequence ID" value="GKU24476.1"/>
    <property type="molecule type" value="Genomic_DNA"/>
</dbReference>
<dbReference type="Proteomes" id="UP001057868">
    <property type="component" value="Unassembled WGS sequence"/>
</dbReference>
<dbReference type="AlphaFoldDB" id="A0A9W5Y0S8"/>
<accession>A0A9W5Y0S8</accession>
<dbReference type="Pfam" id="PF01636">
    <property type="entry name" value="APH"/>
    <property type="match status" value="1"/>
</dbReference>
<reference evidence="2" key="1">
    <citation type="journal article" date="2023" name="Int. J. Syst. Evol. Microbiol.">
        <title>&lt;i&gt;Clostridium folliculivorans&lt;/i&gt; sp. nov., isolated from soil samples of an organic paddy in Japan.</title>
        <authorList>
            <person name="Tazawa J."/>
            <person name="Kobayashi H."/>
            <person name="Tanizawa Y."/>
            <person name="Uchino A."/>
            <person name="Tanaka F."/>
            <person name="Urashima Y."/>
            <person name="Miura S."/>
            <person name="Sakamoto M."/>
            <person name="Ohkuma M."/>
            <person name="Tohno M."/>
        </authorList>
    </citation>
    <scope>NUCLEOTIDE SEQUENCE</scope>
    <source>
        <strain evidence="2">D1-1</strain>
    </source>
</reference>
<protein>
    <submittedName>
        <fullName evidence="2">Trifolitoxin immunity domain-containing protein</fullName>
    </submittedName>
</protein>
<dbReference type="InterPro" id="IPR002575">
    <property type="entry name" value="Aminoglycoside_PTrfase"/>
</dbReference>
<organism evidence="2 3">
    <name type="scientific">Clostridium folliculivorans</name>
    <dbReference type="NCBI Taxonomy" id="2886038"/>
    <lineage>
        <taxon>Bacteria</taxon>
        <taxon>Bacillati</taxon>
        <taxon>Bacillota</taxon>
        <taxon>Clostridia</taxon>
        <taxon>Eubacteriales</taxon>
        <taxon>Clostridiaceae</taxon>
        <taxon>Clostridium</taxon>
    </lineage>
</organism>
<evidence type="ECO:0000313" key="2">
    <source>
        <dbReference type="EMBL" id="GKU24476.1"/>
    </source>
</evidence>
<keyword evidence="3" id="KW-1185">Reference proteome</keyword>
<feature type="domain" description="Aminoglycoside phosphotransferase" evidence="1">
    <location>
        <begin position="20"/>
        <end position="183"/>
    </location>
</feature>
<sequence>MVSEFERLLGGNSTSVYKQNETVLREQKTWSSTIHRVLMHLEKVGYTNSPRFIGIDDSGMEVLSFVPGECKDNYPFTNDKNKQLSIIKKVAEMMRKYHDAMLSFKEKEKDKWMFSYNGDLEKEVICHNDIAPYNITFVNDMPYGMIDFDTCCPAPRIWDIVYALYRFVPFSEKIYDAEKQKYRSYDVDIDKEFRKNSIGVFFDTYGMKCPKDLFEQMIARLQVLADLIYSEAKSGNSAFQKMLEEGHRDLYLAEIGFIKEHAKEWL</sequence>
<dbReference type="RefSeq" id="WP_261851482.1">
    <property type="nucleotide sequence ID" value="NZ_BQXY01000001.1"/>
</dbReference>
<dbReference type="Gene3D" id="3.90.1200.10">
    <property type="match status" value="1"/>
</dbReference>
<gene>
    <name evidence="2" type="ORF">CFOLD11_13020</name>
</gene>
<evidence type="ECO:0000313" key="3">
    <source>
        <dbReference type="Proteomes" id="UP001057868"/>
    </source>
</evidence>
<proteinExistence type="predicted"/>
<comment type="caution">
    <text evidence="2">The sequence shown here is derived from an EMBL/GenBank/DDBJ whole genome shotgun (WGS) entry which is preliminary data.</text>
</comment>
<name>A0A9W5Y0S8_9CLOT</name>
<evidence type="ECO:0000259" key="1">
    <source>
        <dbReference type="Pfam" id="PF01636"/>
    </source>
</evidence>
<dbReference type="InterPro" id="IPR011009">
    <property type="entry name" value="Kinase-like_dom_sf"/>
</dbReference>